<evidence type="ECO:0000313" key="3">
    <source>
        <dbReference type="Proteomes" id="UP001605036"/>
    </source>
</evidence>
<feature type="region of interest" description="Disordered" evidence="1">
    <location>
        <begin position="135"/>
        <end position="175"/>
    </location>
</feature>
<evidence type="ECO:0000256" key="1">
    <source>
        <dbReference type="SAM" id="MobiDB-lite"/>
    </source>
</evidence>
<proteinExistence type="predicted"/>
<dbReference type="EMBL" id="JBHFFA010000008">
    <property type="protein sequence ID" value="KAL2609019.1"/>
    <property type="molecule type" value="Genomic_DNA"/>
</dbReference>
<feature type="compositionally biased region" description="Basic and acidic residues" evidence="1">
    <location>
        <begin position="160"/>
        <end position="175"/>
    </location>
</feature>
<accession>A0ABD1XJA2</accession>
<dbReference type="Proteomes" id="UP001605036">
    <property type="component" value="Unassembled WGS sequence"/>
</dbReference>
<dbReference type="Pfam" id="PF05542">
    <property type="entry name" value="DUF760"/>
    <property type="match status" value="2"/>
</dbReference>
<protein>
    <submittedName>
        <fullName evidence="2">Uncharacterized protein</fullName>
    </submittedName>
</protein>
<dbReference type="PANTHER" id="PTHR33598">
    <property type="entry name" value="OS02G0833400 PROTEIN"/>
    <property type="match status" value="1"/>
</dbReference>
<keyword evidence="3" id="KW-1185">Reference proteome</keyword>
<evidence type="ECO:0000313" key="2">
    <source>
        <dbReference type="EMBL" id="KAL2609019.1"/>
    </source>
</evidence>
<sequence>MRVVVRRHNSEVTTDHFFRACHLLESAADLWVPSEINEASKRTSDSVLLNMVRDIEPLDISTISKEASPDSTGAMKRTISGMLGLLPSDQFQVTIETSPDHLARLLVSSMMTGYTLRNAEYRLSLQRTLELASEDVVNQQRKPERESRNSNSTQLRSGHHCREAEGVPKETESELRSLPKDIVGVSAKVASYIQQLQEKLSATSKELEACKTNMKREVSSSATKLDSGLATTNDLLDYLRSLEPEKVAELSQPSKEVQDAVEQVVAGLLGTLVSNPKPSIPPFRANQLSSPWEGCTPSEVVGNVPLQSHSTVASPRDYLARLLFWCTLVGYYMRGLEYRLELSRTLRLIAPFDHSILLFGNHLQNFEATLRRFTVCSQQTQVSASSKTGYVQTSSRRYPVWWTDNLIN</sequence>
<dbReference type="InterPro" id="IPR008479">
    <property type="entry name" value="DUF760"/>
</dbReference>
<reference evidence="2 3" key="1">
    <citation type="submission" date="2024-09" db="EMBL/GenBank/DDBJ databases">
        <title>Chromosome-scale assembly of Riccia fluitans.</title>
        <authorList>
            <person name="Paukszto L."/>
            <person name="Sawicki J."/>
            <person name="Karawczyk K."/>
            <person name="Piernik-Szablinska J."/>
            <person name="Szczecinska M."/>
            <person name="Mazdziarz M."/>
        </authorList>
    </citation>
    <scope>NUCLEOTIDE SEQUENCE [LARGE SCALE GENOMIC DNA]</scope>
    <source>
        <strain evidence="2">Rf_01</strain>
        <tissue evidence="2">Aerial parts of the thallus</tissue>
    </source>
</reference>
<dbReference type="AlphaFoldDB" id="A0ABD1XJA2"/>
<name>A0ABD1XJA2_9MARC</name>
<comment type="caution">
    <text evidence="2">The sequence shown here is derived from an EMBL/GenBank/DDBJ whole genome shotgun (WGS) entry which is preliminary data.</text>
</comment>
<dbReference type="PANTHER" id="PTHR33598:SF2">
    <property type="entry name" value="MAR-BINDING FILAMENT-LIKE PROTEIN"/>
    <property type="match status" value="1"/>
</dbReference>
<organism evidence="2 3">
    <name type="scientific">Riccia fluitans</name>
    <dbReference type="NCBI Taxonomy" id="41844"/>
    <lineage>
        <taxon>Eukaryota</taxon>
        <taxon>Viridiplantae</taxon>
        <taxon>Streptophyta</taxon>
        <taxon>Embryophyta</taxon>
        <taxon>Marchantiophyta</taxon>
        <taxon>Marchantiopsida</taxon>
        <taxon>Marchantiidae</taxon>
        <taxon>Marchantiales</taxon>
        <taxon>Ricciaceae</taxon>
        <taxon>Riccia</taxon>
    </lineage>
</organism>
<gene>
    <name evidence="2" type="ORF">R1flu_027592</name>
</gene>